<dbReference type="EMBL" id="SHKW01000001">
    <property type="protein sequence ID" value="RZU42626.1"/>
    <property type="molecule type" value="Genomic_DNA"/>
</dbReference>
<accession>A0A4V2G4W9</accession>
<dbReference type="GO" id="GO:0017004">
    <property type="term" value="P:cytochrome complex assembly"/>
    <property type="evidence" value="ECO:0007669"/>
    <property type="project" value="UniProtKB-KW"/>
</dbReference>
<evidence type="ECO:0000256" key="3">
    <source>
        <dbReference type="ARBA" id="ARBA00023157"/>
    </source>
</evidence>
<comment type="subcellular location">
    <subcellularLocation>
        <location evidence="1">Cell envelope</location>
    </subcellularLocation>
</comment>
<dbReference type="GO" id="GO:0016853">
    <property type="term" value="F:isomerase activity"/>
    <property type="evidence" value="ECO:0007669"/>
    <property type="project" value="UniProtKB-KW"/>
</dbReference>
<dbReference type="PROSITE" id="PS51352">
    <property type="entry name" value="THIOREDOXIN_2"/>
    <property type="match status" value="1"/>
</dbReference>
<protein>
    <submittedName>
        <fullName evidence="7">Thiol-disulfide isomerase/thioredoxin</fullName>
    </submittedName>
</protein>
<evidence type="ECO:0000259" key="6">
    <source>
        <dbReference type="PROSITE" id="PS51352"/>
    </source>
</evidence>
<dbReference type="InterPro" id="IPR000866">
    <property type="entry name" value="AhpC/TSA"/>
</dbReference>
<evidence type="ECO:0000256" key="1">
    <source>
        <dbReference type="ARBA" id="ARBA00004196"/>
    </source>
</evidence>
<keyword evidence="5" id="KW-0732">Signal</keyword>
<keyword evidence="2" id="KW-0201">Cytochrome c-type biogenesis</keyword>
<dbReference type="InterPro" id="IPR013766">
    <property type="entry name" value="Thioredoxin_domain"/>
</dbReference>
<evidence type="ECO:0000256" key="2">
    <source>
        <dbReference type="ARBA" id="ARBA00022748"/>
    </source>
</evidence>
<evidence type="ECO:0000313" key="7">
    <source>
        <dbReference type="EMBL" id="RZU42626.1"/>
    </source>
</evidence>
<evidence type="ECO:0000256" key="5">
    <source>
        <dbReference type="SAM" id="SignalP"/>
    </source>
</evidence>
<dbReference type="InterPro" id="IPR036249">
    <property type="entry name" value="Thioredoxin-like_sf"/>
</dbReference>
<keyword evidence="3" id="KW-1015">Disulfide bond</keyword>
<keyword evidence="4" id="KW-0676">Redox-active center</keyword>
<dbReference type="InterPro" id="IPR050553">
    <property type="entry name" value="Thioredoxin_ResA/DsbE_sf"/>
</dbReference>
<dbReference type="SUPFAM" id="SSF52833">
    <property type="entry name" value="Thioredoxin-like"/>
    <property type="match status" value="1"/>
</dbReference>
<evidence type="ECO:0000256" key="4">
    <source>
        <dbReference type="ARBA" id="ARBA00023284"/>
    </source>
</evidence>
<dbReference type="Pfam" id="PF00578">
    <property type="entry name" value="AhpC-TSA"/>
    <property type="match status" value="1"/>
</dbReference>
<keyword evidence="8" id="KW-1185">Reference proteome</keyword>
<dbReference type="GO" id="GO:0016209">
    <property type="term" value="F:antioxidant activity"/>
    <property type="evidence" value="ECO:0007669"/>
    <property type="project" value="InterPro"/>
</dbReference>
<gene>
    <name evidence="7" type="ORF">BDD14_4217</name>
</gene>
<feature type="signal peptide" evidence="5">
    <location>
        <begin position="1"/>
        <end position="20"/>
    </location>
</feature>
<keyword evidence="7" id="KW-0413">Isomerase</keyword>
<dbReference type="RefSeq" id="WP_130420572.1">
    <property type="nucleotide sequence ID" value="NZ_SHKW01000001.1"/>
</dbReference>
<comment type="caution">
    <text evidence="7">The sequence shown here is derived from an EMBL/GenBank/DDBJ whole genome shotgun (WGS) entry which is preliminary data.</text>
</comment>
<dbReference type="Gene3D" id="3.40.30.10">
    <property type="entry name" value="Glutaredoxin"/>
    <property type="match status" value="1"/>
</dbReference>
<dbReference type="GO" id="GO:0016491">
    <property type="term" value="F:oxidoreductase activity"/>
    <property type="evidence" value="ECO:0007669"/>
    <property type="project" value="InterPro"/>
</dbReference>
<feature type="chain" id="PRO_5020341138" evidence="5">
    <location>
        <begin position="21"/>
        <end position="408"/>
    </location>
</feature>
<reference evidence="7 8" key="1">
    <citation type="submission" date="2019-02" db="EMBL/GenBank/DDBJ databases">
        <title>Genomic Encyclopedia of Archaeal and Bacterial Type Strains, Phase II (KMG-II): from individual species to whole genera.</title>
        <authorList>
            <person name="Goeker M."/>
        </authorList>
    </citation>
    <scope>NUCLEOTIDE SEQUENCE [LARGE SCALE GENOMIC DNA]</scope>
    <source>
        <strain evidence="7 8">DSM 18101</strain>
    </source>
</reference>
<organism evidence="7 8">
    <name type="scientific">Edaphobacter modestus</name>
    <dbReference type="NCBI Taxonomy" id="388466"/>
    <lineage>
        <taxon>Bacteria</taxon>
        <taxon>Pseudomonadati</taxon>
        <taxon>Acidobacteriota</taxon>
        <taxon>Terriglobia</taxon>
        <taxon>Terriglobales</taxon>
        <taxon>Acidobacteriaceae</taxon>
        <taxon>Edaphobacter</taxon>
    </lineage>
</organism>
<dbReference type="Proteomes" id="UP000292958">
    <property type="component" value="Unassembled WGS sequence"/>
</dbReference>
<dbReference type="PANTHER" id="PTHR42852">
    <property type="entry name" value="THIOL:DISULFIDE INTERCHANGE PROTEIN DSBE"/>
    <property type="match status" value="1"/>
</dbReference>
<evidence type="ECO:0000313" key="8">
    <source>
        <dbReference type="Proteomes" id="UP000292958"/>
    </source>
</evidence>
<dbReference type="OrthoDB" id="108485at2"/>
<feature type="domain" description="Thioredoxin" evidence="6">
    <location>
        <begin position="261"/>
        <end position="397"/>
    </location>
</feature>
<dbReference type="AlphaFoldDB" id="A0A4V2G4W9"/>
<proteinExistence type="predicted"/>
<dbReference type="CDD" id="cd02966">
    <property type="entry name" value="TlpA_like_family"/>
    <property type="match status" value="1"/>
</dbReference>
<dbReference type="PANTHER" id="PTHR42852:SF6">
    <property type="entry name" value="THIOL:DISULFIDE INTERCHANGE PROTEIN DSBE"/>
    <property type="match status" value="1"/>
</dbReference>
<sequence>MRFSSFAFCSILVTATCAQAQTQTVQQFTDPILLLQAVAKTYAAPVDTFQVEAIEETVRENEYLHERRTVYRTAIKGPGKQYRIETHSGDGSYIQVSDGETEWISSIEGKSFVKEPVPENWPTMPRIVSAGSMELSSAWRMRAYLKAEASNFKRASFLPEETIQIEDHTFSCYVVHAFSGDSDGAAPTRPYSEFTFWIDKKALVFRKQVQQLHGYAINSDHHIHIPVDDQITTVYPVMDVQPKLNSALFHFSPPADSTIAGFVGKQAPDVRFLSKDGSGVSLKSYEGKPVLIDFWATWCAPCIQAMPALARLYADAKEKGLVLLSVDEDMAAESAARYFEQHHYNWTNYHDDGTIGKAFWEEGLPFTILIDAKGKVTYYGFGGNDLALRSAIAALGPEFSSVKMAAGQ</sequence>
<dbReference type="GO" id="GO:0030313">
    <property type="term" value="C:cell envelope"/>
    <property type="evidence" value="ECO:0007669"/>
    <property type="project" value="UniProtKB-SubCell"/>
</dbReference>
<name>A0A4V2G4W9_9BACT</name>